<evidence type="ECO:0000313" key="4">
    <source>
        <dbReference type="Proteomes" id="UP000777438"/>
    </source>
</evidence>
<accession>A0A9P8WAK8</accession>
<dbReference type="InterPro" id="IPR000626">
    <property type="entry name" value="Ubiquitin-like_dom"/>
</dbReference>
<protein>
    <submittedName>
        <fullName evidence="3">Ubiquitin-related domain-containing protein</fullName>
    </submittedName>
</protein>
<dbReference type="InterPro" id="IPR029071">
    <property type="entry name" value="Ubiquitin-like_domsf"/>
</dbReference>
<dbReference type="PRINTS" id="PR00348">
    <property type="entry name" value="UBIQUITIN"/>
</dbReference>
<dbReference type="PANTHER" id="PTHR10666">
    <property type="entry name" value="UBIQUITIN"/>
    <property type="match status" value="1"/>
</dbReference>
<dbReference type="FunFam" id="3.10.20.90:FF:000160">
    <property type="entry name" value="Polyubiquitin-C"/>
    <property type="match status" value="1"/>
</dbReference>
<sequence length="220" mass="24255">MNDASCLANDSQVSGKTISLNVRATVTIQGVKELIYEAEGIPASTQRLIFAGKQLEDGRSLYDYNILHEATLHLVLRLRGGMQIFIKTLAGKTITIEAETSDTVEDIKSRIQDKEGIPPEEQQLIYAGEQLEDNQTLSDVGIRKESTLYLVTVTVQETIGQRMDRSYTETLPSSEVGTGTKLDSDEQGEDTGGVEVGDEEEESLIDDLISRWTTVRAVKD</sequence>
<feature type="compositionally biased region" description="Acidic residues" evidence="1">
    <location>
        <begin position="196"/>
        <end position="205"/>
    </location>
</feature>
<dbReference type="InterPro" id="IPR019954">
    <property type="entry name" value="Ubiquitin_CS"/>
</dbReference>
<comment type="caution">
    <text evidence="3">The sequence shown here is derived from an EMBL/GenBank/DDBJ whole genome shotgun (WGS) entry which is preliminary data.</text>
</comment>
<feature type="compositionally biased region" description="Polar residues" evidence="1">
    <location>
        <begin position="168"/>
        <end position="177"/>
    </location>
</feature>
<dbReference type="Proteomes" id="UP000777438">
    <property type="component" value="Unassembled WGS sequence"/>
</dbReference>
<dbReference type="InterPro" id="IPR019956">
    <property type="entry name" value="Ubiquitin_dom"/>
</dbReference>
<dbReference type="PROSITE" id="PS50053">
    <property type="entry name" value="UBIQUITIN_2"/>
    <property type="match status" value="2"/>
</dbReference>
<dbReference type="Gene3D" id="3.10.20.90">
    <property type="entry name" value="Phosphatidylinositol 3-kinase Catalytic Subunit, Chain A, domain 1"/>
    <property type="match status" value="2"/>
</dbReference>
<name>A0A9P8WAK8_9HYPO</name>
<dbReference type="FunFam" id="3.10.20.90:FF:000222">
    <property type="entry name" value="Polyubiquitin 5"/>
    <property type="match status" value="1"/>
</dbReference>
<dbReference type="EMBL" id="JAGPYM010000007">
    <property type="protein sequence ID" value="KAH6892579.1"/>
    <property type="molecule type" value="Genomic_DNA"/>
</dbReference>
<reference evidence="3 4" key="1">
    <citation type="journal article" date="2021" name="Nat. Commun.">
        <title>Genetic determinants of endophytism in the Arabidopsis root mycobiome.</title>
        <authorList>
            <person name="Mesny F."/>
            <person name="Miyauchi S."/>
            <person name="Thiergart T."/>
            <person name="Pickel B."/>
            <person name="Atanasova L."/>
            <person name="Karlsson M."/>
            <person name="Huettel B."/>
            <person name="Barry K.W."/>
            <person name="Haridas S."/>
            <person name="Chen C."/>
            <person name="Bauer D."/>
            <person name="Andreopoulos W."/>
            <person name="Pangilinan J."/>
            <person name="LaButti K."/>
            <person name="Riley R."/>
            <person name="Lipzen A."/>
            <person name="Clum A."/>
            <person name="Drula E."/>
            <person name="Henrissat B."/>
            <person name="Kohler A."/>
            <person name="Grigoriev I.V."/>
            <person name="Martin F.M."/>
            <person name="Hacquard S."/>
        </authorList>
    </citation>
    <scope>NUCLEOTIDE SEQUENCE [LARGE SCALE GENOMIC DNA]</scope>
    <source>
        <strain evidence="3 4">MPI-CAGE-CH-0241</strain>
    </source>
</reference>
<dbReference type="SMART" id="SM00213">
    <property type="entry name" value="UBQ"/>
    <property type="match status" value="2"/>
</dbReference>
<proteinExistence type="predicted"/>
<dbReference type="InterPro" id="IPR050158">
    <property type="entry name" value="Ubiquitin_ubiquitin-like"/>
</dbReference>
<organism evidence="3 4">
    <name type="scientific">Thelonectria olida</name>
    <dbReference type="NCBI Taxonomy" id="1576542"/>
    <lineage>
        <taxon>Eukaryota</taxon>
        <taxon>Fungi</taxon>
        <taxon>Dikarya</taxon>
        <taxon>Ascomycota</taxon>
        <taxon>Pezizomycotina</taxon>
        <taxon>Sordariomycetes</taxon>
        <taxon>Hypocreomycetidae</taxon>
        <taxon>Hypocreales</taxon>
        <taxon>Nectriaceae</taxon>
        <taxon>Thelonectria</taxon>
    </lineage>
</organism>
<feature type="domain" description="Ubiquitin-like" evidence="2">
    <location>
        <begin position="82"/>
        <end position="151"/>
    </location>
</feature>
<gene>
    <name evidence="3" type="ORF">B0T10DRAFT_401360</name>
</gene>
<dbReference type="SUPFAM" id="SSF54236">
    <property type="entry name" value="Ubiquitin-like"/>
    <property type="match status" value="2"/>
</dbReference>
<dbReference type="AlphaFoldDB" id="A0A9P8WAK8"/>
<feature type="domain" description="Ubiquitin-like" evidence="2">
    <location>
        <begin position="14"/>
        <end position="81"/>
    </location>
</feature>
<evidence type="ECO:0000256" key="1">
    <source>
        <dbReference type="SAM" id="MobiDB-lite"/>
    </source>
</evidence>
<feature type="region of interest" description="Disordered" evidence="1">
    <location>
        <begin position="164"/>
        <end position="205"/>
    </location>
</feature>
<evidence type="ECO:0000313" key="3">
    <source>
        <dbReference type="EMBL" id="KAH6892579.1"/>
    </source>
</evidence>
<dbReference type="OrthoDB" id="428577at2759"/>
<dbReference type="PROSITE" id="PS00299">
    <property type="entry name" value="UBIQUITIN_1"/>
    <property type="match status" value="2"/>
</dbReference>
<evidence type="ECO:0000259" key="2">
    <source>
        <dbReference type="PROSITE" id="PS50053"/>
    </source>
</evidence>
<dbReference type="Pfam" id="PF00240">
    <property type="entry name" value="ubiquitin"/>
    <property type="match status" value="2"/>
</dbReference>
<keyword evidence="4" id="KW-1185">Reference proteome</keyword>